<keyword evidence="5" id="KW-1185">Reference proteome</keyword>
<dbReference type="PROSITE" id="PS00463">
    <property type="entry name" value="ZN2_CY6_FUNGAL_1"/>
    <property type="match status" value="1"/>
</dbReference>
<name>A0A1Y2BU88_9FUNG</name>
<proteinExistence type="predicted"/>
<protein>
    <recommendedName>
        <fullName evidence="3">Zn(2)-C6 fungal-type domain-containing protein</fullName>
    </recommendedName>
</protein>
<comment type="caution">
    <text evidence="4">The sequence shown here is derived from an EMBL/GenBank/DDBJ whole genome shotgun (WGS) entry which is preliminary data.</text>
</comment>
<dbReference type="GO" id="GO:0008270">
    <property type="term" value="F:zinc ion binding"/>
    <property type="evidence" value="ECO:0007669"/>
    <property type="project" value="InterPro"/>
</dbReference>
<evidence type="ECO:0000259" key="3">
    <source>
        <dbReference type="PROSITE" id="PS00463"/>
    </source>
</evidence>
<evidence type="ECO:0000313" key="4">
    <source>
        <dbReference type="EMBL" id="ORY38321.1"/>
    </source>
</evidence>
<dbReference type="CDD" id="cd12148">
    <property type="entry name" value="fungal_TF_MHR"/>
    <property type="match status" value="1"/>
</dbReference>
<sequence>MGKATSCYQCRKTKKGCTKEPRGCSGCRIKGVPCIYPSQTVKALGVSKVACSATLSPQLPNNRNSEDALNILNTPDWDSVGNSIRTPSLEISATAPLKQFITAIEAPISFDNYHDDWMIQDPDLMPTWRDFECVNLFFTNMSRNHLAAGMMDSFDVSTFLLTFFQQPPSFRLVITAISAFYLGASTSEESYLFFFKRARKAVILAANRPSVSTAKAYFWIFVCSKIMSKTELGLPFLVMSVEMLKILEIDRDPDDLPWLRGLHLTEIEMEERRRLYWNVKLMLDLERSLSLELGLPELSFGYVKPMRAIAGTFRNVDSCQPFCDIRELIIAIKKHHLSVPRSLQEIFLSPAVISLHLWLSKILSDIPSEYLLRHGTDLERVESTYNPVTALYLVWMNFDLLASVVMLHRSKLYLSALDCFEPSRLDSVTHETIKLAINETLYATQNMIYCVSLLMNLNEQHRRGITMRMELLYPIFEATISAWFLTCRMSGQWRSLVPIPFEDLQNGVAQFLIVGQTTKEGRGGEILPVMKAMLQEMTGVYDQTKWIDSHTICNLACDVEPLAFMGLLGLQVKGGKGWQGRKEERWREFWRGNGVK</sequence>
<dbReference type="GO" id="GO:0000981">
    <property type="term" value="F:DNA-binding transcription factor activity, RNA polymerase II-specific"/>
    <property type="evidence" value="ECO:0007669"/>
    <property type="project" value="InterPro"/>
</dbReference>
<feature type="domain" description="Zn(2)-C6 fungal-type" evidence="3">
    <location>
        <begin position="6"/>
        <end position="34"/>
    </location>
</feature>
<evidence type="ECO:0000256" key="1">
    <source>
        <dbReference type="ARBA" id="ARBA00004123"/>
    </source>
</evidence>
<accession>A0A1Y2BU88</accession>
<keyword evidence="2" id="KW-0539">Nucleus</keyword>
<dbReference type="OrthoDB" id="10280844at2759"/>
<dbReference type="SUPFAM" id="SSF57701">
    <property type="entry name" value="Zn2/Cys6 DNA-binding domain"/>
    <property type="match status" value="1"/>
</dbReference>
<dbReference type="PANTHER" id="PTHR31001">
    <property type="entry name" value="UNCHARACTERIZED TRANSCRIPTIONAL REGULATORY PROTEIN"/>
    <property type="match status" value="1"/>
</dbReference>
<dbReference type="Proteomes" id="UP000193642">
    <property type="component" value="Unassembled WGS sequence"/>
</dbReference>
<dbReference type="SMART" id="SM00066">
    <property type="entry name" value="GAL4"/>
    <property type="match status" value="1"/>
</dbReference>
<organism evidence="4 5">
    <name type="scientific">Rhizoclosmatium globosum</name>
    <dbReference type="NCBI Taxonomy" id="329046"/>
    <lineage>
        <taxon>Eukaryota</taxon>
        <taxon>Fungi</taxon>
        <taxon>Fungi incertae sedis</taxon>
        <taxon>Chytridiomycota</taxon>
        <taxon>Chytridiomycota incertae sedis</taxon>
        <taxon>Chytridiomycetes</taxon>
        <taxon>Chytridiales</taxon>
        <taxon>Chytriomycetaceae</taxon>
        <taxon>Rhizoclosmatium</taxon>
    </lineage>
</organism>
<gene>
    <name evidence="4" type="ORF">BCR33DRAFT_788910</name>
</gene>
<dbReference type="InterPro" id="IPR001138">
    <property type="entry name" value="Zn2Cys6_DnaBD"/>
</dbReference>
<evidence type="ECO:0000256" key="2">
    <source>
        <dbReference type="ARBA" id="ARBA00023242"/>
    </source>
</evidence>
<dbReference type="EMBL" id="MCGO01000044">
    <property type="protein sequence ID" value="ORY38321.1"/>
    <property type="molecule type" value="Genomic_DNA"/>
</dbReference>
<dbReference type="AlphaFoldDB" id="A0A1Y2BU88"/>
<reference evidence="4 5" key="1">
    <citation type="submission" date="2016-07" db="EMBL/GenBank/DDBJ databases">
        <title>Pervasive Adenine N6-methylation of Active Genes in Fungi.</title>
        <authorList>
            <consortium name="DOE Joint Genome Institute"/>
            <person name="Mondo S.J."/>
            <person name="Dannebaum R.O."/>
            <person name="Kuo R.C."/>
            <person name="Labutti K."/>
            <person name="Haridas S."/>
            <person name="Kuo A."/>
            <person name="Salamov A."/>
            <person name="Ahrendt S.R."/>
            <person name="Lipzen A."/>
            <person name="Sullivan W."/>
            <person name="Andreopoulos W.B."/>
            <person name="Clum A."/>
            <person name="Lindquist E."/>
            <person name="Daum C."/>
            <person name="Ramamoorthy G.K."/>
            <person name="Gryganskyi A."/>
            <person name="Culley D."/>
            <person name="Magnuson J.K."/>
            <person name="James T.Y."/>
            <person name="O'Malley M.A."/>
            <person name="Stajich J.E."/>
            <person name="Spatafora J.W."/>
            <person name="Visel A."/>
            <person name="Grigoriev I.V."/>
        </authorList>
    </citation>
    <scope>NUCLEOTIDE SEQUENCE [LARGE SCALE GENOMIC DNA]</scope>
    <source>
        <strain evidence="4 5">JEL800</strain>
    </source>
</reference>
<dbReference type="InterPro" id="IPR036864">
    <property type="entry name" value="Zn2-C6_fun-type_DNA-bd_sf"/>
</dbReference>
<dbReference type="InterPro" id="IPR050613">
    <property type="entry name" value="Sec_Metabolite_Reg"/>
</dbReference>
<comment type="subcellular location">
    <subcellularLocation>
        <location evidence="1">Nucleus</location>
    </subcellularLocation>
</comment>
<evidence type="ECO:0000313" key="5">
    <source>
        <dbReference type="Proteomes" id="UP000193642"/>
    </source>
</evidence>
<dbReference type="GO" id="GO:0005634">
    <property type="term" value="C:nucleus"/>
    <property type="evidence" value="ECO:0007669"/>
    <property type="project" value="UniProtKB-SubCell"/>
</dbReference>
<dbReference type="CDD" id="cd00067">
    <property type="entry name" value="GAL4"/>
    <property type="match status" value="1"/>
</dbReference>